<comment type="caution">
    <text evidence="2">The sequence shown here is derived from an EMBL/GenBank/DDBJ whole genome shotgun (WGS) entry which is preliminary data.</text>
</comment>
<dbReference type="AlphaFoldDB" id="A0AAD8ZIA5"/>
<evidence type="ECO:0000313" key="3">
    <source>
        <dbReference type="Proteomes" id="UP001239994"/>
    </source>
</evidence>
<feature type="compositionally biased region" description="Polar residues" evidence="1">
    <location>
        <begin position="41"/>
        <end position="53"/>
    </location>
</feature>
<evidence type="ECO:0000313" key="2">
    <source>
        <dbReference type="EMBL" id="KAK1799507.1"/>
    </source>
</evidence>
<dbReference type="EMBL" id="JAROKS010000011">
    <property type="protein sequence ID" value="KAK1799507.1"/>
    <property type="molecule type" value="Genomic_DNA"/>
</dbReference>
<feature type="region of interest" description="Disordered" evidence="1">
    <location>
        <begin position="33"/>
        <end position="57"/>
    </location>
</feature>
<dbReference type="Proteomes" id="UP001239994">
    <property type="component" value="Unassembled WGS sequence"/>
</dbReference>
<accession>A0AAD8ZIA5</accession>
<proteinExistence type="predicted"/>
<evidence type="ECO:0000256" key="1">
    <source>
        <dbReference type="SAM" id="MobiDB-lite"/>
    </source>
</evidence>
<reference evidence="2" key="1">
    <citation type="submission" date="2023-03" db="EMBL/GenBank/DDBJ databases">
        <title>Electrophorus voltai genome.</title>
        <authorList>
            <person name="Bian C."/>
        </authorList>
    </citation>
    <scope>NUCLEOTIDE SEQUENCE</scope>
    <source>
        <strain evidence="2">CB-2022</strain>
        <tissue evidence="2">Muscle</tissue>
    </source>
</reference>
<protein>
    <submittedName>
        <fullName evidence="2">Uncharacterized protein</fullName>
    </submittedName>
</protein>
<organism evidence="2 3">
    <name type="scientific">Electrophorus voltai</name>
    <dbReference type="NCBI Taxonomy" id="2609070"/>
    <lineage>
        <taxon>Eukaryota</taxon>
        <taxon>Metazoa</taxon>
        <taxon>Chordata</taxon>
        <taxon>Craniata</taxon>
        <taxon>Vertebrata</taxon>
        <taxon>Euteleostomi</taxon>
        <taxon>Actinopterygii</taxon>
        <taxon>Neopterygii</taxon>
        <taxon>Teleostei</taxon>
        <taxon>Ostariophysi</taxon>
        <taxon>Gymnotiformes</taxon>
        <taxon>Gymnotoidei</taxon>
        <taxon>Gymnotidae</taxon>
        <taxon>Electrophorus</taxon>
    </lineage>
</organism>
<keyword evidence="3" id="KW-1185">Reference proteome</keyword>
<gene>
    <name evidence="2" type="ORF">P4O66_000391</name>
</gene>
<name>A0AAD8ZIA5_9TELE</name>
<sequence>MSSKDEHNKRFMARATALFRNIYDVKDRQMDRWTGGRMDGQASSAGMYQQTEVTPPAANPTVVSKTVLVK</sequence>